<evidence type="ECO:0000259" key="2">
    <source>
        <dbReference type="Pfam" id="PF13628"/>
    </source>
</evidence>
<dbReference type="Proteomes" id="UP000531251">
    <property type="component" value="Unassembled WGS sequence"/>
</dbReference>
<feature type="chain" id="PRO_5030934272" evidence="1">
    <location>
        <begin position="19"/>
        <end position="205"/>
    </location>
</feature>
<protein>
    <submittedName>
        <fullName evidence="3">Putative membrane protein</fullName>
    </submittedName>
</protein>
<dbReference type="PROSITE" id="PS51257">
    <property type="entry name" value="PROKAR_LIPOPROTEIN"/>
    <property type="match status" value="1"/>
</dbReference>
<feature type="signal peptide" evidence="1">
    <location>
        <begin position="1"/>
        <end position="18"/>
    </location>
</feature>
<accession>A0A7X6BBS0</accession>
<keyword evidence="1" id="KW-0732">Signal</keyword>
<evidence type="ECO:0000256" key="1">
    <source>
        <dbReference type="SAM" id="SignalP"/>
    </source>
</evidence>
<feature type="domain" description="DUF4142" evidence="2">
    <location>
        <begin position="68"/>
        <end position="204"/>
    </location>
</feature>
<dbReference type="Pfam" id="PF13628">
    <property type="entry name" value="DUF4142"/>
    <property type="match status" value="1"/>
</dbReference>
<organism evidence="3 4">
    <name type="scientific">Sphingomonas trueperi</name>
    <dbReference type="NCBI Taxonomy" id="53317"/>
    <lineage>
        <taxon>Bacteria</taxon>
        <taxon>Pseudomonadati</taxon>
        <taxon>Pseudomonadota</taxon>
        <taxon>Alphaproteobacteria</taxon>
        <taxon>Sphingomonadales</taxon>
        <taxon>Sphingomonadaceae</taxon>
        <taxon>Sphingomonas</taxon>
    </lineage>
</organism>
<comment type="caution">
    <text evidence="3">The sequence shown here is derived from an EMBL/GenBank/DDBJ whole genome shotgun (WGS) entry which is preliminary data.</text>
</comment>
<keyword evidence="4" id="KW-1185">Reference proteome</keyword>
<sequence>MMKKHLLILSAAPIFALAACGGNSNGGTDAMNSGDTVTNVPAGETSMGDNMGGMNGMDGNAMAATPMTGQDFANTVAASDAYEIAAGKLAQQKATASDLKDFGKQMVEDHTKSTAMLKTAGSKASPAITPAPAMTDEQQANLQTLQSATGTAFDTAYKSQQVVAHQKALAAVQAYAGGGDVAQLRDFAKDAEPVISKHYDMIKGM</sequence>
<evidence type="ECO:0000313" key="3">
    <source>
        <dbReference type="EMBL" id="NJB96495.1"/>
    </source>
</evidence>
<dbReference type="InterPro" id="IPR012347">
    <property type="entry name" value="Ferritin-like"/>
</dbReference>
<dbReference type="RefSeq" id="WP_125973989.1">
    <property type="nucleotide sequence ID" value="NZ_BAAADY010000025.1"/>
</dbReference>
<reference evidence="3 4" key="1">
    <citation type="submission" date="2020-03" db="EMBL/GenBank/DDBJ databases">
        <title>Genomic Encyclopedia of Type Strains, Phase IV (KMG-IV): sequencing the most valuable type-strain genomes for metagenomic binning, comparative biology and taxonomic classification.</title>
        <authorList>
            <person name="Goeker M."/>
        </authorList>
    </citation>
    <scope>NUCLEOTIDE SEQUENCE [LARGE SCALE GENOMIC DNA]</scope>
    <source>
        <strain evidence="3 4">DSM 7225</strain>
    </source>
</reference>
<evidence type="ECO:0000313" key="4">
    <source>
        <dbReference type="Proteomes" id="UP000531251"/>
    </source>
</evidence>
<dbReference type="InterPro" id="IPR025419">
    <property type="entry name" value="DUF4142"/>
</dbReference>
<dbReference type="AlphaFoldDB" id="A0A7X6BBS0"/>
<gene>
    <name evidence="3" type="ORF">GGR89_000795</name>
</gene>
<dbReference type="EMBL" id="JAATJB010000002">
    <property type="protein sequence ID" value="NJB96495.1"/>
    <property type="molecule type" value="Genomic_DNA"/>
</dbReference>
<proteinExistence type="predicted"/>
<dbReference type="PANTHER" id="PTHR38593:SF1">
    <property type="entry name" value="BLR2558 PROTEIN"/>
    <property type="match status" value="1"/>
</dbReference>
<name>A0A7X6BBS0_9SPHN</name>
<dbReference type="Gene3D" id="1.20.1260.10">
    <property type="match status" value="1"/>
</dbReference>
<dbReference type="PANTHER" id="PTHR38593">
    <property type="entry name" value="BLR2558 PROTEIN"/>
    <property type="match status" value="1"/>
</dbReference>